<name>A0AAV2I6U6_LYMST</name>
<evidence type="ECO:0000313" key="2">
    <source>
        <dbReference type="EMBL" id="CAL1541911.1"/>
    </source>
</evidence>
<dbReference type="PANTHER" id="PTHR31389:SF4">
    <property type="entry name" value="LD39211P"/>
    <property type="match status" value="1"/>
</dbReference>
<dbReference type="EMBL" id="CAXITT010000459">
    <property type="protein sequence ID" value="CAL1541911.1"/>
    <property type="molecule type" value="Genomic_DNA"/>
</dbReference>
<feature type="chain" id="PRO_5043763416" evidence="1">
    <location>
        <begin position="20"/>
        <end position="499"/>
    </location>
</feature>
<keyword evidence="3" id="KW-1185">Reference proteome</keyword>
<gene>
    <name evidence="2" type="ORF">GSLYS_00015517001</name>
</gene>
<protein>
    <submittedName>
        <fullName evidence="2">Uncharacterized protein</fullName>
    </submittedName>
</protein>
<reference evidence="2 3" key="1">
    <citation type="submission" date="2024-04" db="EMBL/GenBank/DDBJ databases">
        <authorList>
            <consortium name="Genoscope - CEA"/>
            <person name="William W."/>
        </authorList>
    </citation>
    <scope>NUCLEOTIDE SEQUENCE [LARGE SCALE GENOMIC DNA]</scope>
</reference>
<sequence length="499" mass="56940">MTKRKGLFLILLLLGLVVCVKYFKDVPISLWAHSLEDLQPSWVKLHPLTQRLKRQPFTQPLELQPLATPLKLQPLNAQQELKPPAQVLKLPTIYSEGKRSGNRKLEDAILKTPTSEKKDFSFRINDTASKGIHDPKNRTYVIQLLVKALRGKLSLAHATENITGINTKCRDLKIEHVDNCSVTAVSPSCPQRHLPERLEARIEQLVFRDELQISEKYRGVIKAMSGELSGAHDVIFVSGLSSNHYKEAQALIRHVHEKILPVFKNLTFVVYNLGLTEWEAGQVKKYCRCTFLSFPFHLLPPHYKTLKCFSFKPTIIRAMYERADVVIWSDTSLRMQEPGALKLMVDGAIERGIQQRYLTTNYPNPSHTLGQMFHHFGDSPCAHMAFNQVVGGFGIYHREPLIERAVLDPWLACALSAECMCPVDQRKVQSCPYPWGTKKIGLCHRADQSAMTLILAKLFREKYRHFVVDFNRHQTRSGNDPVNYFDILDKVETVTNGTH</sequence>
<organism evidence="2 3">
    <name type="scientific">Lymnaea stagnalis</name>
    <name type="common">Great pond snail</name>
    <name type="synonym">Helix stagnalis</name>
    <dbReference type="NCBI Taxonomy" id="6523"/>
    <lineage>
        <taxon>Eukaryota</taxon>
        <taxon>Metazoa</taxon>
        <taxon>Spiralia</taxon>
        <taxon>Lophotrochozoa</taxon>
        <taxon>Mollusca</taxon>
        <taxon>Gastropoda</taxon>
        <taxon>Heterobranchia</taxon>
        <taxon>Euthyneura</taxon>
        <taxon>Panpulmonata</taxon>
        <taxon>Hygrophila</taxon>
        <taxon>Lymnaeoidea</taxon>
        <taxon>Lymnaeidae</taxon>
        <taxon>Lymnaea</taxon>
    </lineage>
</organism>
<evidence type="ECO:0000256" key="1">
    <source>
        <dbReference type="SAM" id="SignalP"/>
    </source>
</evidence>
<dbReference type="AlphaFoldDB" id="A0AAV2I6U6"/>
<feature type="signal peptide" evidence="1">
    <location>
        <begin position="1"/>
        <end position="19"/>
    </location>
</feature>
<dbReference type="Proteomes" id="UP001497497">
    <property type="component" value="Unassembled WGS sequence"/>
</dbReference>
<dbReference type="InterPro" id="IPR012444">
    <property type="entry name" value="DUF1647"/>
</dbReference>
<dbReference type="PANTHER" id="PTHR31389">
    <property type="entry name" value="LD39211P"/>
    <property type="match status" value="1"/>
</dbReference>
<comment type="caution">
    <text evidence="2">The sequence shown here is derived from an EMBL/GenBank/DDBJ whole genome shotgun (WGS) entry which is preliminary data.</text>
</comment>
<accession>A0AAV2I6U6</accession>
<keyword evidence="1" id="KW-0732">Signal</keyword>
<evidence type="ECO:0000313" key="3">
    <source>
        <dbReference type="Proteomes" id="UP001497497"/>
    </source>
</evidence>
<dbReference type="Pfam" id="PF07801">
    <property type="entry name" value="DUF1647"/>
    <property type="match status" value="1"/>
</dbReference>
<proteinExistence type="predicted"/>